<feature type="region of interest" description="Disordered" evidence="1">
    <location>
        <begin position="94"/>
        <end position="114"/>
    </location>
</feature>
<evidence type="ECO:0000313" key="3">
    <source>
        <dbReference type="Proteomes" id="UP001552299"/>
    </source>
</evidence>
<sequence>MEEQMRLYIRLAMEDSGFHLHTSMDNNMYNLINVTRFPSFDTSARMRFGVEGKILGFPNQRNDRLKGFNNMHGSYQHSADQKEKVEKKINSYHIQEEEEKEDDEEEEVEEQEEKAHIVVKGGKDGGVGLLTRERRRTKLQRRVQLGFANSRQRKKGASVGLREQPAMEDGWARVRLGRDSRTGKKEVGLASARRSHRRER</sequence>
<evidence type="ECO:0000256" key="1">
    <source>
        <dbReference type="SAM" id="MobiDB-lite"/>
    </source>
</evidence>
<gene>
    <name evidence="2" type="ORF">M5K25_009040</name>
</gene>
<dbReference type="EMBL" id="JANQDX010000008">
    <property type="protein sequence ID" value="KAL0919949.1"/>
    <property type="molecule type" value="Genomic_DNA"/>
</dbReference>
<organism evidence="2 3">
    <name type="scientific">Dendrobium thyrsiflorum</name>
    <name type="common">Pinecone-like raceme dendrobium</name>
    <name type="synonym">Orchid</name>
    <dbReference type="NCBI Taxonomy" id="117978"/>
    <lineage>
        <taxon>Eukaryota</taxon>
        <taxon>Viridiplantae</taxon>
        <taxon>Streptophyta</taxon>
        <taxon>Embryophyta</taxon>
        <taxon>Tracheophyta</taxon>
        <taxon>Spermatophyta</taxon>
        <taxon>Magnoliopsida</taxon>
        <taxon>Liliopsida</taxon>
        <taxon>Asparagales</taxon>
        <taxon>Orchidaceae</taxon>
        <taxon>Epidendroideae</taxon>
        <taxon>Malaxideae</taxon>
        <taxon>Dendrobiinae</taxon>
        <taxon>Dendrobium</taxon>
    </lineage>
</organism>
<reference evidence="2 3" key="1">
    <citation type="journal article" date="2024" name="Plant Biotechnol. J.">
        <title>Dendrobium thyrsiflorum genome and its molecular insights into genes involved in important horticultural traits.</title>
        <authorList>
            <person name="Chen B."/>
            <person name="Wang J.Y."/>
            <person name="Zheng P.J."/>
            <person name="Li K.L."/>
            <person name="Liang Y.M."/>
            <person name="Chen X.F."/>
            <person name="Zhang C."/>
            <person name="Zhao X."/>
            <person name="He X."/>
            <person name="Zhang G.Q."/>
            <person name="Liu Z.J."/>
            <person name="Xu Q."/>
        </authorList>
    </citation>
    <scope>NUCLEOTIDE SEQUENCE [LARGE SCALE GENOMIC DNA]</scope>
    <source>
        <strain evidence="2">GZMU011</strain>
    </source>
</reference>
<protein>
    <submittedName>
        <fullName evidence="2">Uncharacterized protein</fullName>
    </submittedName>
</protein>
<keyword evidence="3" id="KW-1185">Reference proteome</keyword>
<comment type="caution">
    <text evidence="2">The sequence shown here is derived from an EMBL/GenBank/DDBJ whole genome shotgun (WGS) entry which is preliminary data.</text>
</comment>
<dbReference type="Proteomes" id="UP001552299">
    <property type="component" value="Unassembled WGS sequence"/>
</dbReference>
<evidence type="ECO:0000313" key="2">
    <source>
        <dbReference type="EMBL" id="KAL0919949.1"/>
    </source>
</evidence>
<feature type="compositionally biased region" description="Acidic residues" evidence="1">
    <location>
        <begin position="96"/>
        <end position="112"/>
    </location>
</feature>
<name>A0ABD0V4J4_DENTH</name>
<proteinExistence type="predicted"/>
<feature type="compositionally biased region" description="Basic and acidic residues" evidence="1">
    <location>
        <begin position="177"/>
        <end position="187"/>
    </location>
</feature>
<feature type="region of interest" description="Disordered" evidence="1">
    <location>
        <begin position="177"/>
        <end position="200"/>
    </location>
</feature>
<accession>A0ABD0V4J4</accession>
<dbReference type="AlphaFoldDB" id="A0ABD0V4J4"/>